<name>A0A7U2NRE0_PHANO</name>
<dbReference type="VEuPathDB" id="FungiDB:JI435_163360"/>
<evidence type="ECO:0000256" key="1">
    <source>
        <dbReference type="SAM" id="MobiDB-lite"/>
    </source>
</evidence>
<dbReference type="EMBL" id="CP069045">
    <property type="protein sequence ID" value="QRD07652.1"/>
    <property type="molecule type" value="Genomic_DNA"/>
</dbReference>
<organism evidence="2 3">
    <name type="scientific">Phaeosphaeria nodorum (strain SN15 / ATCC MYA-4574 / FGSC 10173)</name>
    <name type="common">Glume blotch fungus</name>
    <name type="synonym">Parastagonospora nodorum</name>
    <dbReference type="NCBI Taxonomy" id="321614"/>
    <lineage>
        <taxon>Eukaryota</taxon>
        <taxon>Fungi</taxon>
        <taxon>Dikarya</taxon>
        <taxon>Ascomycota</taxon>
        <taxon>Pezizomycotina</taxon>
        <taxon>Dothideomycetes</taxon>
        <taxon>Pleosporomycetidae</taxon>
        <taxon>Pleosporales</taxon>
        <taxon>Pleosporineae</taxon>
        <taxon>Phaeosphaeriaceae</taxon>
        <taxon>Parastagonospora</taxon>
    </lineage>
</organism>
<accession>A0A7U2NRE0</accession>
<dbReference type="KEGG" id="pno:SNOG_16336"/>
<gene>
    <name evidence="2" type="ORF">JI435_163360</name>
</gene>
<feature type="region of interest" description="Disordered" evidence="1">
    <location>
        <begin position="67"/>
        <end position="87"/>
    </location>
</feature>
<sequence>MEARRANVREQTASRRPSNRGLVVKAAYGTAERDGLLVKVSKAQLVETASTSALVYFPRQRRRVECALEDNDDDDDGDKEGEEGDDGFALDENLFELHTHRHASTPRAEKLAAGAKHLAKTSALNNDTTRSQYRNISSAWARIQSSSLGMQNDVPFTLRLEETLLRATELTTPWVFPNIGYGLVKTLSVDSNIFHAY</sequence>
<protein>
    <submittedName>
        <fullName evidence="2">Uncharacterized protein</fullName>
    </submittedName>
</protein>
<dbReference type="RefSeq" id="XP_001806459.1">
    <property type="nucleotide sequence ID" value="XM_001806407.1"/>
</dbReference>
<dbReference type="AlphaFoldDB" id="A0A7U2NRE0"/>
<dbReference type="Proteomes" id="UP000663193">
    <property type="component" value="Chromosome 23"/>
</dbReference>
<reference evidence="3" key="1">
    <citation type="journal article" date="2021" name="BMC Genomics">
        <title>Chromosome-level genome assembly and manually-curated proteome of model necrotroph Parastagonospora nodorum Sn15 reveals a genome-wide trove of candidate effector homologs, and redundancy of virulence-related functions within an accessory chromosome.</title>
        <authorList>
            <person name="Bertazzoni S."/>
            <person name="Jones D.A.B."/>
            <person name="Phan H.T."/>
            <person name="Tan K.-C."/>
            <person name="Hane J.K."/>
        </authorList>
    </citation>
    <scope>NUCLEOTIDE SEQUENCE [LARGE SCALE GENOMIC DNA]</scope>
    <source>
        <strain evidence="3">SN15 / ATCC MYA-4574 / FGSC 10173)</strain>
    </source>
</reference>
<evidence type="ECO:0000313" key="2">
    <source>
        <dbReference type="EMBL" id="QRD07652.1"/>
    </source>
</evidence>
<keyword evidence="3" id="KW-1185">Reference proteome</keyword>
<proteinExistence type="predicted"/>
<evidence type="ECO:0000313" key="3">
    <source>
        <dbReference type="Proteomes" id="UP000663193"/>
    </source>
</evidence>